<dbReference type="PANTHER" id="PTHR11803">
    <property type="entry name" value="2-IMINOBUTANOATE/2-IMINOPROPANOATE DEAMINASE RIDA"/>
    <property type="match status" value="1"/>
</dbReference>
<dbReference type="PANTHER" id="PTHR11803:SF58">
    <property type="entry name" value="PROTEIN HMF1-RELATED"/>
    <property type="match status" value="1"/>
</dbReference>
<dbReference type="KEGG" id="yrh:AABB31_01970"/>
<reference evidence="3 4" key="2">
    <citation type="submission" date="2024-08" db="EMBL/GenBank/DDBJ databases">
        <title>Phylogenomic analyses of a clade within the roseobacter group suggest taxonomic reassignments of species of the genera Aestuariivita, Citreicella, Loktanella, Nautella, Pelagibaca, Ruegeria, Thalassobius, Thiobacimonas and Tropicibacter, and the proposal o.</title>
        <authorList>
            <person name="Jeon C.O."/>
        </authorList>
    </citation>
    <scope>NUCLEOTIDE SEQUENCE [LARGE SCALE GENOMIC DNA]</scope>
    <source>
        <strain evidence="3 4">SS1-5</strain>
    </source>
</reference>
<name>A0AAN0NJ11_9RHOB</name>
<dbReference type="RefSeq" id="WP_342077057.1">
    <property type="nucleotide sequence ID" value="NZ_CP151767.2"/>
</dbReference>
<comment type="similarity">
    <text evidence="1">Belongs to the RutC family.</text>
</comment>
<sequence>MKLSHSIAAAALAITLPAATALADGHVEYLNSGAVLPTDLPFSELVVAGDTLYVSGQIGNVPGTLELAEGGIEGESKQVMDNIKTSLEAHGYTLENLVKCTVILADISEWGAFNGVYVNYFEAGRFPARAAFAASGLALGARVEVECIGVK</sequence>
<dbReference type="EMBL" id="CP151767">
    <property type="protein sequence ID" value="WZU67756.1"/>
    <property type="molecule type" value="Genomic_DNA"/>
</dbReference>
<dbReference type="InterPro" id="IPR035959">
    <property type="entry name" value="RutC-like_sf"/>
</dbReference>
<dbReference type="Pfam" id="PF01042">
    <property type="entry name" value="Ribonuc_L-PSP"/>
    <property type="match status" value="1"/>
</dbReference>
<organism evidence="3 4">
    <name type="scientific">Yoonia rhodophyticola</name>
    <dbReference type="NCBI Taxonomy" id="3137370"/>
    <lineage>
        <taxon>Bacteria</taxon>
        <taxon>Pseudomonadati</taxon>
        <taxon>Pseudomonadota</taxon>
        <taxon>Alphaproteobacteria</taxon>
        <taxon>Rhodobacterales</taxon>
        <taxon>Paracoccaceae</taxon>
        <taxon>Yoonia</taxon>
    </lineage>
</organism>
<evidence type="ECO:0000313" key="4">
    <source>
        <dbReference type="Proteomes" id="UP001470809"/>
    </source>
</evidence>
<keyword evidence="4" id="KW-1185">Reference proteome</keyword>
<dbReference type="CDD" id="cd00448">
    <property type="entry name" value="YjgF_YER057c_UK114_family"/>
    <property type="match status" value="1"/>
</dbReference>
<dbReference type="GO" id="GO:0019239">
    <property type="term" value="F:deaminase activity"/>
    <property type="evidence" value="ECO:0007669"/>
    <property type="project" value="TreeGrafter"/>
</dbReference>
<feature type="signal peptide" evidence="2">
    <location>
        <begin position="1"/>
        <end position="23"/>
    </location>
</feature>
<protein>
    <submittedName>
        <fullName evidence="3">Rid family hydrolase</fullName>
    </submittedName>
</protein>
<evidence type="ECO:0000256" key="2">
    <source>
        <dbReference type="SAM" id="SignalP"/>
    </source>
</evidence>
<keyword evidence="2" id="KW-0732">Signal</keyword>
<dbReference type="InterPro" id="IPR006175">
    <property type="entry name" value="YjgF/YER057c/UK114"/>
</dbReference>
<reference evidence="4" key="1">
    <citation type="submission" date="2024-04" db="EMBL/GenBank/DDBJ databases">
        <title>Phylogenomic analyses of a clade within the roseobacter group suggest taxonomic reassignments of species of the genera Aestuariivita, Citreicella, Loktanella, Nautella, Pelagibaca, Ruegeria, Thalassobius, Thiobacimonas and Tropicibacter, and the proposal o.</title>
        <authorList>
            <person name="Jeon C.O."/>
        </authorList>
    </citation>
    <scope>NUCLEOTIDE SEQUENCE [LARGE SCALE GENOMIC DNA]</scope>
    <source>
        <strain evidence="4">SS1-5</strain>
    </source>
</reference>
<accession>A0AAN0NJ11</accession>
<proteinExistence type="inferred from homology"/>
<dbReference type="AlphaFoldDB" id="A0AAN0NJ11"/>
<keyword evidence="3" id="KW-0378">Hydrolase</keyword>
<dbReference type="Gene3D" id="3.30.1330.40">
    <property type="entry name" value="RutC-like"/>
    <property type="match status" value="1"/>
</dbReference>
<evidence type="ECO:0000256" key="1">
    <source>
        <dbReference type="ARBA" id="ARBA00010552"/>
    </source>
</evidence>
<evidence type="ECO:0000313" key="3">
    <source>
        <dbReference type="EMBL" id="WZU67756.1"/>
    </source>
</evidence>
<feature type="chain" id="PRO_5042817566" evidence="2">
    <location>
        <begin position="24"/>
        <end position="151"/>
    </location>
</feature>
<gene>
    <name evidence="3" type="ORF">AABB31_01970</name>
</gene>
<dbReference type="SUPFAM" id="SSF55298">
    <property type="entry name" value="YjgF-like"/>
    <property type="match status" value="1"/>
</dbReference>
<dbReference type="Proteomes" id="UP001470809">
    <property type="component" value="Chromosome"/>
</dbReference>
<dbReference type="GO" id="GO:0005829">
    <property type="term" value="C:cytosol"/>
    <property type="evidence" value="ECO:0007669"/>
    <property type="project" value="TreeGrafter"/>
</dbReference>